<comment type="pathway">
    <text evidence="3 19">Cofactor biosynthesis; adenosylcobalamin biosynthesis; adenosylcobalamin from cob(II)yrinate a,c-diamide: step 7/7.</text>
</comment>
<dbReference type="NCBIfam" id="TIGR00317">
    <property type="entry name" value="cobS"/>
    <property type="match status" value="1"/>
</dbReference>
<evidence type="ECO:0000256" key="13">
    <source>
        <dbReference type="ARBA" id="ARBA00023136"/>
    </source>
</evidence>
<evidence type="ECO:0000313" key="20">
    <source>
        <dbReference type="EMBL" id="SHI59699.1"/>
    </source>
</evidence>
<evidence type="ECO:0000256" key="7">
    <source>
        <dbReference type="ARBA" id="ARBA00022475"/>
    </source>
</evidence>
<dbReference type="PANTHER" id="PTHR34148:SF1">
    <property type="entry name" value="ADENOSYLCOBINAMIDE-GDP RIBAZOLETRANSFERASE"/>
    <property type="match status" value="1"/>
</dbReference>
<keyword evidence="8 19" id="KW-0169">Cobalamin biosynthesis</keyword>
<evidence type="ECO:0000256" key="1">
    <source>
        <dbReference type="ARBA" id="ARBA00001946"/>
    </source>
</evidence>
<feature type="transmembrane region" description="Helical" evidence="19">
    <location>
        <begin position="31"/>
        <end position="49"/>
    </location>
</feature>
<dbReference type="UniPathway" id="UPA00148">
    <property type="reaction ID" value="UER00238"/>
</dbReference>
<evidence type="ECO:0000256" key="10">
    <source>
        <dbReference type="ARBA" id="ARBA00022692"/>
    </source>
</evidence>
<dbReference type="OrthoDB" id="9794626at2"/>
<evidence type="ECO:0000256" key="4">
    <source>
        <dbReference type="ARBA" id="ARBA00010561"/>
    </source>
</evidence>
<comment type="catalytic activity">
    <reaction evidence="18 19">
        <text>alpha-ribazole 5'-phosphate + adenosylcob(III)inamide-GDP = adenosylcob(III)alamin 5'-phosphate + GMP + H(+)</text>
        <dbReference type="Rhea" id="RHEA:23560"/>
        <dbReference type="ChEBI" id="CHEBI:15378"/>
        <dbReference type="ChEBI" id="CHEBI:57918"/>
        <dbReference type="ChEBI" id="CHEBI:58115"/>
        <dbReference type="ChEBI" id="CHEBI:60487"/>
        <dbReference type="ChEBI" id="CHEBI:60493"/>
        <dbReference type="EC" id="2.7.8.26"/>
    </reaction>
</comment>
<sequence>MRSLILMMQFFTRIPIKIDISAKEEDFSKGIVFMPLVGLIVGLFNYGIYSVADHFLGETLALVFWFAANIFITGGIHLDGLGDTCDGLFSARDKERILEIMKDSRIGTNGVIAIALDFTFRLSILSAMPYKDMGIAIILAPMVAKTLVLLLMGISKYARANGGMGGLFYSHMSIKRLILGISSGIIMILLFGSLKGLVAMIGSTVIIMAFRNFVISKIDGMTGDTLGAASELAEISFMMFIYVLERNIF</sequence>
<dbReference type="AlphaFoldDB" id="A0A1M6CFA4"/>
<dbReference type="GO" id="GO:0051073">
    <property type="term" value="F:adenosylcobinamide-GDP ribazoletransferase activity"/>
    <property type="evidence" value="ECO:0007669"/>
    <property type="project" value="UniProtKB-UniRule"/>
</dbReference>
<evidence type="ECO:0000256" key="17">
    <source>
        <dbReference type="ARBA" id="ARBA00048623"/>
    </source>
</evidence>
<evidence type="ECO:0000256" key="5">
    <source>
        <dbReference type="ARBA" id="ARBA00013200"/>
    </source>
</evidence>
<dbReference type="InterPro" id="IPR003805">
    <property type="entry name" value="CobS"/>
</dbReference>
<evidence type="ECO:0000256" key="16">
    <source>
        <dbReference type="ARBA" id="ARBA00032853"/>
    </source>
</evidence>
<evidence type="ECO:0000256" key="8">
    <source>
        <dbReference type="ARBA" id="ARBA00022573"/>
    </source>
</evidence>
<keyword evidence="7 19" id="KW-1003">Cell membrane</keyword>
<name>A0A1M6CFA4_9FIRM</name>
<feature type="transmembrane region" description="Helical" evidence="19">
    <location>
        <begin position="55"/>
        <end position="72"/>
    </location>
</feature>
<comment type="function">
    <text evidence="14 19">Joins adenosylcobinamide-GDP and alpha-ribazole to generate adenosylcobalamin (Ado-cobalamin). Also synthesizes adenosylcobalamin 5'-phosphate from adenosylcobinamide-GDP and alpha-ribazole 5'-phosphate.</text>
</comment>
<accession>A0A1M6CFA4</accession>
<dbReference type="GO" id="GO:0009236">
    <property type="term" value="P:cobalamin biosynthetic process"/>
    <property type="evidence" value="ECO:0007669"/>
    <property type="project" value="UniProtKB-UniRule"/>
</dbReference>
<comment type="subcellular location">
    <subcellularLocation>
        <location evidence="2 19">Cell membrane</location>
        <topology evidence="2 19">Multi-pass membrane protein</topology>
    </subcellularLocation>
</comment>
<evidence type="ECO:0000313" key="21">
    <source>
        <dbReference type="Proteomes" id="UP000184442"/>
    </source>
</evidence>
<protein>
    <recommendedName>
        <fullName evidence="6 19">Adenosylcobinamide-GDP ribazoletransferase</fullName>
        <ecNumber evidence="5 19">2.7.8.26</ecNumber>
    </recommendedName>
    <alternativeName>
        <fullName evidence="16 19">Cobalamin synthase</fullName>
    </alternativeName>
    <alternativeName>
        <fullName evidence="15 19">Cobalamin-5'-phosphate synthase</fullName>
    </alternativeName>
</protein>
<keyword evidence="9 19" id="KW-0808">Transferase</keyword>
<feature type="transmembrane region" description="Helical" evidence="19">
    <location>
        <begin position="197"/>
        <end position="214"/>
    </location>
</feature>
<dbReference type="GO" id="GO:0008818">
    <property type="term" value="F:cobalamin 5'-phosphate synthase activity"/>
    <property type="evidence" value="ECO:0007669"/>
    <property type="project" value="UniProtKB-UniRule"/>
</dbReference>
<evidence type="ECO:0000256" key="6">
    <source>
        <dbReference type="ARBA" id="ARBA00015850"/>
    </source>
</evidence>
<keyword evidence="10 19" id="KW-0812">Transmembrane</keyword>
<dbReference type="PANTHER" id="PTHR34148">
    <property type="entry name" value="ADENOSYLCOBINAMIDE-GDP RIBAZOLETRANSFERASE"/>
    <property type="match status" value="1"/>
</dbReference>
<keyword evidence="11 19" id="KW-0460">Magnesium</keyword>
<proteinExistence type="inferred from homology"/>
<feature type="transmembrane region" description="Helical" evidence="19">
    <location>
        <begin position="226"/>
        <end position="244"/>
    </location>
</feature>
<keyword evidence="12 19" id="KW-1133">Transmembrane helix</keyword>
<dbReference type="EMBL" id="FQZS01000005">
    <property type="protein sequence ID" value="SHI59699.1"/>
    <property type="molecule type" value="Genomic_DNA"/>
</dbReference>
<dbReference type="GO" id="GO:0005886">
    <property type="term" value="C:plasma membrane"/>
    <property type="evidence" value="ECO:0007669"/>
    <property type="project" value="UniProtKB-SubCell"/>
</dbReference>
<keyword evidence="13 19" id="KW-0472">Membrane</keyword>
<dbReference type="Pfam" id="PF02654">
    <property type="entry name" value="CobS"/>
    <property type="match status" value="1"/>
</dbReference>
<evidence type="ECO:0000256" key="19">
    <source>
        <dbReference type="HAMAP-Rule" id="MF_00719"/>
    </source>
</evidence>
<evidence type="ECO:0000256" key="9">
    <source>
        <dbReference type="ARBA" id="ARBA00022679"/>
    </source>
</evidence>
<evidence type="ECO:0000256" key="11">
    <source>
        <dbReference type="ARBA" id="ARBA00022842"/>
    </source>
</evidence>
<gene>
    <name evidence="19" type="primary">cobS</name>
    <name evidence="20" type="ORF">SAMN02745176_00750</name>
</gene>
<evidence type="ECO:0000256" key="12">
    <source>
        <dbReference type="ARBA" id="ARBA00022989"/>
    </source>
</evidence>
<feature type="transmembrane region" description="Helical" evidence="19">
    <location>
        <begin position="133"/>
        <end position="154"/>
    </location>
</feature>
<evidence type="ECO:0000256" key="14">
    <source>
        <dbReference type="ARBA" id="ARBA00025228"/>
    </source>
</evidence>
<dbReference type="RefSeq" id="WP_073024682.1">
    <property type="nucleotide sequence ID" value="NZ_FQZS01000005.1"/>
</dbReference>
<dbReference type="HAMAP" id="MF_00719">
    <property type="entry name" value="CobS"/>
    <property type="match status" value="1"/>
</dbReference>
<evidence type="ECO:0000256" key="2">
    <source>
        <dbReference type="ARBA" id="ARBA00004651"/>
    </source>
</evidence>
<comment type="catalytic activity">
    <reaction evidence="17 19">
        <text>alpha-ribazole + adenosylcob(III)inamide-GDP = adenosylcob(III)alamin + GMP + H(+)</text>
        <dbReference type="Rhea" id="RHEA:16049"/>
        <dbReference type="ChEBI" id="CHEBI:10329"/>
        <dbReference type="ChEBI" id="CHEBI:15378"/>
        <dbReference type="ChEBI" id="CHEBI:18408"/>
        <dbReference type="ChEBI" id="CHEBI:58115"/>
        <dbReference type="ChEBI" id="CHEBI:60487"/>
        <dbReference type="EC" id="2.7.8.26"/>
    </reaction>
</comment>
<dbReference type="Proteomes" id="UP000184442">
    <property type="component" value="Unassembled WGS sequence"/>
</dbReference>
<comment type="cofactor">
    <cofactor evidence="1 19">
        <name>Mg(2+)</name>
        <dbReference type="ChEBI" id="CHEBI:18420"/>
    </cofactor>
</comment>
<evidence type="ECO:0000256" key="15">
    <source>
        <dbReference type="ARBA" id="ARBA00032605"/>
    </source>
</evidence>
<comment type="similarity">
    <text evidence="4 19">Belongs to the CobS family.</text>
</comment>
<reference evidence="20 21" key="1">
    <citation type="submission" date="2016-11" db="EMBL/GenBank/DDBJ databases">
        <authorList>
            <person name="Jaros S."/>
            <person name="Januszkiewicz K."/>
            <person name="Wedrychowicz H."/>
        </authorList>
    </citation>
    <scope>NUCLEOTIDE SEQUENCE [LARGE SCALE GENOMIC DNA]</scope>
    <source>
        <strain evidence="20 21">DSM 19022</strain>
    </source>
</reference>
<keyword evidence="21" id="KW-1185">Reference proteome</keyword>
<dbReference type="STRING" id="1122184.SAMN02745176_00750"/>
<evidence type="ECO:0000256" key="3">
    <source>
        <dbReference type="ARBA" id="ARBA00004663"/>
    </source>
</evidence>
<dbReference type="EC" id="2.7.8.26" evidence="5 19"/>
<evidence type="ECO:0000256" key="18">
    <source>
        <dbReference type="ARBA" id="ARBA00049504"/>
    </source>
</evidence>
<organism evidence="20 21">
    <name type="scientific">Lutispora thermophila DSM 19022</name>
    <dbReference type="NCBI Taxonomy" id="1122184"/>
    <lineage>
        <taxon>Bacteria</taxon>
        <taxon>Bacillati</taxon>
        <taxon>Bacillota</taxon>
        <taxon>Clostridia</taxon>
        <taxon>Lutisporales</taxon>
        <taxon>Lutisporaceae</taxon>
        <taxon>Lutispora</taxon>
    </lineage>
</organism>